<evidence type="ECO:0000313" key="4">
    <source>
        <dbReference type="Proteomes" id="UP000249725"/>
    </source>
</evidence>
<dbReference type="EMBL" id="QFYR01000003">
    <property type="protein sequence ID" value="RAK52264.1"/>
    <property type="molecule type" value="Genomic_DNA"/>
</dbReference>
<name>A0A328AFS0_9CAUL</name>
<evidence type="ECO:0008006" key="5">
    <source>
        <dbReference type="Google" id="ProtNLM"/>
    </source>
</evidence>
<dbReference type="OrthoDB" id="7478510at2"/>
<evidence type="ECO:0000256" key="1">
    <source>
        <dbReference type="SAM" id="Coils"/>
    </source>
</evidence>
<dbReference type="AlphaFoldDB" id="A0A328AFS0"/>
<proteinExistence type="predicted"/>
<keyword evidence="1" id="KW-0175">Coiled coil</keyword>
<keyword evidence="4" id="KW-1185">Reference proteome</keyword>
<sequence length="154" mass="16675">MAPRLKVFVTSDGFTDYIVATTSRAKALAAWGLRQDVFKEGRAHETDDPDLVAAATAQPDQVLRRPAGTRDSLAKLKPPSKAKPKGTSPAALKKVADLEAKLADLEASHEEALAEIEEQRATLERRAGELVHDYHARREKLEAALSGARAALEP</sequence>
<accession>A0A328AFS0</accession>
<reference evidence="4" key="1">
    <citation type="submission" date="2018-05" db="EMBL/GenBank/DDBJ databases">
        <authorList>
            <person name="Li X."/>
        </authorList>
    </citation>
    <scope>NUCLEOTIDE SEQUENCE [LARGE SCALE GENOMIC DNA]</scope>
    <source>
        <strain evidence="4">YIM 73061</strain>
    </source>
</reference>
<dbReference type="RefSeq" id="WP_111515588.1">
    <property type="nucleotide sequence ID" value="NZ_QFYR01000003.1"/>
</dbReference>
<protein>
    <recommendedName>
        <fullName evidence="5">Cell envelope biogenesis protein TolA</fullName>
    </recommendedName>
</protein>
<gene>
    <name evidence="3" type="ORF">DJ018_14070</name>
</gene>
<feature type="region of interest" description="Disordered" evidence="2">
    <location>
        <begin position="55"/>
        <end position="91"/>
    </location>
</feature>
<feature type="coiled-coil region" evidence="1">
    <location>
        <begin position="95"/>
        <end position="133"/>
    </location>
</feature>
<dbReference type="Proteomes" id="UP000249725">
    <property type="component" value="Unassembled WGS sequence"/>
</dbReference>
<evidence type="ECO:0000256" key="2">
    <source>
        <dbReference type="SAM" id="MobiDB-lite"/>
    </source>
</evidence>
<evidence type="ECO:0000313" key="3">
    <source>
        <dbReference type="EMBL" id="RAK52264.1"/>
    </source>
</evidence>
<organism evidence="3 4">
    <name type="scientific">Phenylobacterium deserti</name>
    <dbReference type="NCBI Taxonomy" id="1914756"/>
    <lineage>
        <taxon>Bacteria</taxon>
        <taxon>Pseudomonadati</taxon>
        <taxon>Pseudomonadota</taxon>
        <taxon>Alphaproteobacteria</taxon>
        <taxon>Caulobacterales</taxon>
        <taxon>Caulobacteraceae</taxon>
        <taxon>Phenylobacterium</taxon>
    </lineage>
</organism>
<comment type="caution">
    <text evidence="3">The sequence shown here is derived from an EMBL/GenBank/DDBJ whole genome shotgun (WGS) entry which is preliminary data.</text>
</comment>